<dbReference type="EnsemblMetazoa" id="GPPI040859-RA">
    <property type="protein sequence ID" value="GPPI040859-PA"/>
    <property type="gene ID" value="GPPI040859"/>
</dbReference>
<dbReference type="Proteomes" id="UP000092460">
    <property type="component" value="Unassembled WGS sequence"/>
</dbReference>
<dbReference type="SMR" id="A0A1B0BUF1"/>
<dbReference type="InterPro" id="IPR039361">
    <property type="entry name" value="Cyclin"/>
</dbReference>
<evidence type="ECO:0000313" key="4">
    <source>
        <dbReference type="Proteomes" id="UP000092460"/>
    </source>
</evidence>
<accession>A0A1B0BUF1</accession>
<reference evidence="4" key="1">
    <citation type="submission" date="2015-01" db="EMBL/GenBank/DDBJ databases">
        <authorList>
            <person name="Aksoy S."/>
            <person name="Warren W."/>
            <person name="Wilson R.K."/>
        </authorList>
    </citation>
    <scope>NUCLEOTIDE SEQUENCE [LARGE SCALE GENOMIC DNA]</scope>
    <source>
        <strain evidence="4">IAEA</strain>
    </source>
</reference>
<keyword evidence="1" id="KW-0195">Cyclin</keyword>
<dbReference type="InterPro" id="IPR046965">
    <property type="entry name" value="Cyclin_A/B-like"/>
</dbReference>
<dbReference type="GO" id="GO:0044772">
    <property type="term" value="P:mitotic cell cycle phase transition"/>
    <property type="evidence" value="ECO:0007669"/>
    <property type="project" value="InterPro"/>
</dbReference>
<dbReference type="SMART" id="SM00385">
    <property type="entry name" value="CYCLIN"/>
    <property type="match status" value="1"/>
</dbReference>
<evidence type="ECO:0000313" key="3">
    <source>
        <dbReference type="EnsemblMetazoa" id="GPPI040859-PA"/>
    </source>
</evidence>
<protein>
    <recommendedName>
        <fullName evidence="2">Cyclin-like domain-containing protein</fullName>
    </recommendedName>
</protein>
<dbReference type="Pfam" id="PF00134">
    <property type="entry name" value="Cyclin_N"/>
    <property type="match status" value="1"/>
</dbReference>
<dbReference type="PIRSF" id="PIRSF001771">
    <property type="entry name" value="Cyclin_A_B_D_E"/>
    <property type="match status" value="1"/>
</dbReference>
<dbReference type="AlphaFoldDB" id="A0A1B0BUF1"/>
<comment type="similarity">
    <text evidence="1">Belongs to the cyclin family.</text>
</comment>
<feature type="domain" description="Cyclin-like" evidence="2">
    <location>
        <begin position="77"/>
        <end position="169"/>
    </location>
</feature>
<dbReference type="STRING" id="67801.A0A1B0BUF1"/>
<evidence type="ECO:0000256" key="1">
    <source>
        <dbReference type="RuleBase" id="RU000383"/>
    </source>
</evidence>
<dbReference type="EMBL" id="JXJN01020656">
    <property type="status" value="NOT_ANNOTATED_CDS"/>
    <property type="molecule type" value="Genomic_DNA"/>
</dbReference>
<dbReference type="InterPro" id="IPR006671">
    <property type="entry name" value="Cyclin_N"/>
</dbReference>
<name>A0A1B0BUF1_9MUSC</name>
<dbReference type="PANTHER" id="PTHR10177">
    <property type="entry name" value="CYCLINS"/>
    <property type="match status" value="1"/>
</dbReference>
<proteinExistence type="inferred from homology"/>
<dbReference type="VEuPathDB" id="VectorBase:GPPI040859"/>
<evidence type="ECO:0000259" key="2">
    <source>
        <dbReference type="SMART" id="SM00385"/>
    </source>
</evidence>
<dbReference type="Gene3D" id="1.10.472.10">
    <property type="entry name" value="Cyclin-like"/>
    <property type="match status" value="3"/>
</dbReference>
<keyword evidence="4" id="KW-1185">Reference proteome</keyword>
<reference evidence="3" key="2">
    <citation type="submission" date="2020-05" db="UniProtKB">
        <authorList>
            <consortium name="EnsemblMetazoa"/>
        </authorList>
    </citation>
    <scope>IDENTIFICATION</scope>
    <source>
        <strain evidence="3">IAEA</strain>
    </source>
</reference>
<dbReference type="SUPFAM" id="SSF47954">
    <property type="entry name" value="Cyclin-like"/>
    <property type="match status" value="2"/>
</dbReference>
<dbReference type="GO" id="GO:0016538">
    <property type="term" value="F:cyclin-dependent protein serine/threonine kinase regulator activity"/>
    <property type="evidence" value="ECO:0007669"/>
    <property type="project" value="InterPro"/>
</dbReference>
<organism evidence="3 4">
    <name type="scientific">Glossina palpalis gambiensis</name>
    <dbReference type="NCBI Taxonomy" id="67801"/>
    <lineage>
        <taxon>Eukaryota</taxon>
        <taxon>Metazoa</taxon>
        <taxon>Ecdysozoa</taxon>
        <taxon>Arthropoda</taxon>
        <taxon>Hexapoda</taxon>
        <taxon>Insecta</taxon>
        <taxon>Pterygota</taxon>
        <taxon>Neoptera</taxon>
        <taxon>Endopterygota</taxon>
        <taxon>Diptera</taxon>
        <taxon>Brachycera</taxon>
        <taxon>Muscomorpha</taxon>
        <taxon>Hippoboscoidea</taxon>
        <taxon>Glossinidae</taxon>
        <taxon>Glossina</taxon>
    </lineage>
</organism>
<dbReference type="InterPro" id="IPR013763">
    <property type="entry name" value="Cyclin-like_dom"/>
</dbReference>
<sequence length="185" mass="21237">MRFIMNCSYLRHSMEGIIEDVVNDIDEGDGENLLLLCEYVDDIYDHLLELEFEQPIVKNPLEGQVEVNINMHAVLIDWINEVPLQFRLIPKTFQMAVTIIDRYLQSVTDTKQLQLVGIAPSSLCLSLNILKGNDKLSAGLDDSYWTPSLQWYSRYRLEHIKPIARKVAAIARNAQTAKLKAVYNK</sequence>
<dbReference type="InterPro" id="IPR036915">
    <property type="entry name" value="Cyclin-like_sf"/>
</dbReference>